<dbReference type="Proteomes" id="UP000472273">
    <property type="component" value="Unplaced"/>
</dbReference>
<protein>
    <submittedName>
        <fullName evidence="1">Uncharacterized protein</fullName>
    </submittedName>
</protein>
<dbReference type="InterPro" id="IPR032675">
    <property type="entry name" value="LRR_dom_sf"/>
</dbReference>
<dbReference type="Gene3D" id="3.80.10.10">
    <property type="entry name" value="Ribonuclease Inhibitor"/>
    <property type="match status" value="1"/>
</dbReference>
<evidence type="ECO:0000313" key="1">
    <source>
        <dbReference type="Ensembl" id="ENSPTXP00000016201.1"/>
    </source>
</evidence>
<dbReference type="AlphaFoldDB" id="A0A670Z569"/>
<organism evidence="1 2">
    <name type="scientific">Pseudonaja textilis</name>
    <name type="common">Eastern brown snake</name>
    <dbReference type="NCBI Taxonomy" id="8673"/>
    <lineage>
        <taxon>Eukaryota</taxon>
        <taxon>Metazoa</taxon>
        <taxon>Chordata</taxon>
        <taxon>Craniata</taxon>
        <taxon>Vertebrata</taxon>
        <taxon>Euteleostomi</taxon>
        <taxon>Lepidosauria</taxon>
        <taxon>Squamata</taxon>
        <taxon>Bifurcata</taxon>
        <taxon>Unidentata</taxon>
        <taxon>Episquamata</taxon>
        <taxon>Toxicofera</taxon>
        <taxon>Serpentes</taxon>
        <taxon>Colubroidea</taxon>
        <taxon>Elapidae</taxon>
        <taxon>Hydrophiinae</taxon>
        <taxon>Pseudonaja</taxon>
    </lineage>
</organism>
<keyword evidence="2" id="KW-1185">Reference proteome</keyword>
<dbReference type="SUPFAM" id="SSF52047">
    <property type="entry name" value="RNI-like"/>
    <property type="match status" value="1"/>
</dbReference>
<sequence length="117" mass="12812">PSNNRIALEGALALALGLKGNKNLRKLKMSRNPIQNEGCLGILKAIRVNPGAAMELLDFSVGQACRQEDKGNNEFVKLLQLHRLRERKGGPGSEVVCIFFFHEAFSPPQFPSGLPSE</sequence>
<evidence type="ECO:0000313" key="2">
    <source>
        <dbReference type="Proteomes" id="UP000472273"/>
    </source>
</evidence>
<reference evidence="1" key="1">
    <citation type="submission" date="2025-08" db="UniProtKB">
        <authorList>
            <consortium name="Ensembl"/>
        </authorList>
    </citation>
    <scope>IDENTIFICATION</scope>
</reference>
<proteinExistence type="predicted"/>
<dbReference type="GeneTree" id="ENSGT00940000173122"/>
<dbReference type="Pfam" id="PF13516">
    <property type="entry name" value="LRR_6"/>
    <property type="match status" value="1"/>
</dbReference>
<name>A0A670Z569_PSETE</name>
<accession>A0A670Z569</accession>
<dbReference type="InterPro" id="IPR001611">
    <property type="entry name" value="Leu-rich_rpt"/>
</dbReference>
<dbReference type="Ensembl" id="ENSPTXT00000016698.1">
    <property type="protein sequence ID" value="ENSPTXP00000016201.1"/>
    <property type="gene ID" value="ENSPTXG00000011207.1"/>
</dbReference>
<reference evidence="1" key="2">
    <citation type="submission" date="2025-09" db="UniProtKB">
        <authorList>
            <consortium name="Ensembl"/>
        </authorList>
    </citation>
    <scope>IDENTIFICATION</scope>
</reference>